<dbReference type="PANTHER" id="PTHR35491:SF12">
    <property type="entry name" value="RRM DOMAIN-CONTAINING PROTEIN"/>
    <property type="match status" value="1"/>
</dbReference>
<keyword evidence="3" id="KW-1185">Reference proteome</keyword>
<sequence>MKPWHCRSTHKQRTAAAVGASEQAAVGHLGFRSGVTPTWRIPHFHSLSRAAVVFSLISSLSHTPRPGLTYLSISRPADHSSLHQCGHQTSHRDSLTHRGRATHPHGRTAAAAAAAGAVKAARFPLFPAPFPPGVSVFHSSPVRPRPAPLPTSLSNPIRHPPYPSPLAFPLAPQPPTRAPLSPHRLLPVPRFLLAPMEAKTLTPDADAVAVAAAAAETLAAGELVWAKPSKPRRHCWWPARMLAAGPATARDAAVCYLGGPAAASGSPASAPAQVRRFADPDADAMARGSVARGFLAAVDEAHERAVVALRAQLTCGCVPPPPPPGEEGVVVAGIANLAPAEFLASLREAALGVCVAPVGLVDRARLKSWARAFGEGWGPDGARHYPRRPLEDLVDKIDLDVPAGEDRDADDWLAEDVLIPLKRPEETPMQKKRSVTSVIEELDVEEDEDKSNSCEPVTSGKRERKKSKYLSPPYTNVGVVVPPRKPVDSPKPSVQKAAEDDSKVLPLPNSIVVEDVLLLVRGFGKNLHHAGIFPEAAEGFLGLFRSSVFIEGHDHASYKAHQCPVAQNLGNASMDIAHGLVSDSHTVLEQGKSVPKRGRKKDGDGSGGSSIKRKKREKISPAGTLGFGMPITPAMPIRQVRAEDIRPLRKAGRNEQVQESDRSVLKKSLAVGNTQHEEAAKDNVEAKLEATKSGKVVQNVIAGVAGRSVQTEAVESEVNIRIDVNAQSVVPDIPVGHVSKEATETEASAQTDKNVQGDVDGLERRVSMEAKAAESEADISIDKDVQSSVAGVPDISISKEATKLEANIHAVHNLQGAFADAPIGSGPSPMHGDMVQSVDDNKEPGSVEVNTVQQSYASLQALVPEMLKKEYVNGTDVITMNHTLKDDRPKDEAPAHKVKLPSVAASNHSSANLTPNKKKKTAEHFENPAAIIVEFTHGVIIPSREELLSAFGKYGYLIESQTEIIKSARSARVVFGKNTEAEAAYGNREQLGQFGAPFATLSLQYLPPIKLSVPSPSPSPSLASKPPLTDIRKNLEKMIAARHSALNKATASDGLHSDPDKLLGDMQGLLAKVDKMLSKPSANSAL</sequence>
<feature type="region of interest" description="Disordered" evidence="1">
    <location>
        <begin position="81"/>
        <end position="103"/>
    </location>
</feature>
<feature type="region of interest" description="Disordered" evidence="1">
    <location>
        <begin position="442"/>
        <end position="501"/>
    </location>
</feature>
<dbReference type="OrthoDB" id="21615at2759"/>
<gene>
    <name evidence="2" type="ORF">HU200_060416</name>
</gene>
<protein>
    <recommendedName>
        <fullName evidence="4">PWWP domain-containing protein</fullName>
    </recommendedName>
</protein>
<organism evidence="2 3">
    <name type="scientific">Digitaria exilis</name>
    <dbReference type="NCBI Taxonomy" id="1010633"/>
    <lineage>
        <taxon>Eukaryota</taxon>
        <taxon>Viridiplantae</taxon>
        <taxon>Streptophyta</taxon>
        <taxon>Embryophyta</taxon>
        <taxon>Tracheophyta</taxon>
        <taxon>Spermatophyta</taxon>
        <taxon>Magnoliopsida</taxon>
        <taxon>Liliopsida</taxon>
        <taxon>Poales</taxon>
        <taxon>Poaceae</taxon>
        <taxon>PACMAD clade</taxon>
        <taxon>Panicoideae</taxon>
        <taxon>Panicodae</taxon>
        <taxon>Paniceae</taxon>
        <taxon>Anthephorinae</taxon>
        <taxon>Digitaria</taxon>
    </lineage>
</organism>
<feature type="compositionally biased region" description="Polar residues" evidence="1">
    <location>
        <begin position="904"/>
        <end position="915"/>
    </location>
</feature>
<evidence type="ECO:0008006" key="4">
    <source>
        <dbReference type="Google" id="ProtNLM"/>
    </source>
</evidence>
<evidence type="ECO:0000256" key="1">
    <source>
        <dbReference type="SAM" id="MobiDB-lite"/>
    </source>
</evidence>
<evidence type="ECO:0000313" key="3">
    <source>
        <dbReference type="Proteomes" id="UP000636709"/>
    </source>
</evidence>
<proteinExistence type="predicted"/>
<dbReference type="PANTHER" id="PTHR35491">
    <property type="entry name" value="OS12G0638500-LIKE PROTEIN"/>
    <property type="match status" value="1"/>
</dbReference>
<reference evidence="2" key="1">
    <citation type="submission" date="2020-07" db="EMBL/GenBank/DDBJ databases">
        <title>Genome sequence and genetic diversity analysis of an under-domesticated orphan crop, white fonio (Digitaria exilis).</title>
        <authorList>
            <person name="Bennetzen J.L."/>
            <person name="Chen S."/>
            <person name="Ma X."/>
            <person name="Wang X."/>
            <person name="Yssel A.E.J."/>
            <person name="Chaluvadi S.R."/>
            <person name="Johnson M."/>
            <person name="Gangashetty P."/>
            <person name="Hamidou F."/>
            <person name="Sanogo M.D."/>
            <person name="Zwaenepoel A."/>
            <person name="Wallace J."/>
            <person name="Van De Peer Y."/>
            <person name="Van Deynze A."/>
        </authorList>
    </citation>
    <scope>NUCLEOTIDE SEQUENCE</scope>
    <source>
        <tissue evidence="2">Leaves</tissue>
    </source>
</reference>
<feature type="region of interest" description="Disordered" evidence="1">
    <location>
        <begin position="588"/>
        <end position="631"/>
    </location>
</feature>
<feature type="region of interest" description="Disordered" evidence="1">
    <location>
        <begin position="901"/>
        <end position="921"/>
    </location>
</feature>
<dbReference type="Gramene" id="Dexi5B01G0010320.1">
    <property type="protein sequence ID" value="Dexi5B01G0010320.1:cds"/>
    <property type="gene ID" value="Dexi5B01G0010320"/>
</dbReference>
<name>A0A835E0H1_9POAL</name>
<dbReference type="Proteomes" id="UP000636709">
    <property type="component" value="Unassembled WGS sequence"/>
</dbReference>
<evidence type="ECO:0000313" key="2">
    <source>
        <dbReference type="EMBL" id="KAF8657078.1"/>
    </source>
</evidence>
<dbReference type="EMBL" id="JACEFO010002512">
    <property type="protein sequence ID" value="KAF8657078.1"/>
    <property type="molecule type" value="Genomic_DNA"/>
</dbReference>
<accession>A0A835E0H1</accession>
<comment type="caution">
    <text evidence="2">The sequence shown here is derived from an EMBL/GenBank/DDBJ whole genome shotgun (WGS) entry which is preliminary data.</text>
</comment>
<dbReference type="AlphaFoldDB" id="A0A835E0H1"/>